<name>A0ABR9RR01_9ACTN</name>
<accession>A0ABR9RR01</accession>
<comment type="caution">
    <text evidence="1">The sequence shown here is derived from an EMBL/GenBank/DDBJ whole genome shotgun (WGS) entry which is preliminary data.</text>
</comment>
<sequence>MDPHQTPVGHRRATPLRAGLLVTTLVAALTLQACGSETEETAAPEENAATVTVHWVNADGKLEPVEVDVAGADRMRPQGRAMAALEKLIHTTPEKDDDLISHWGGRCAVGAKIDELTAERGVVTMRVRGAAGVMCKRNGAKLEQQRQQLAWTVVDNLEVDASTPVRLYGSNGALMWEDVVADEKALAG</sequence>
<proteinExistence type="predicted"/>
<evidence type="ECO:0000313" key="2">
    <source>
        <dbReference type="Proteomes" id="UP000756387"/>
    </source>
</evidence>
<protein>
    <recommendedName>
        <fullName evidence="3">GerMN domain-containing protein</fullName>
    </recommendedName>
</protein>
<evidence type="ECO:0008006" key="3">
    <source>
        <dbReference type="Google" id="ProtNLM"/>
    </source>
</evidence>
<dbReference type="Proteomes" id="UP000756387">
    <property type="component" value="Unassembled WGS sequence"/>
</dbReference>
<gene>
    <name evidence="1" type="ORF">IEQ44_04960</name>
</gene>
<dbReference type="EMBL" id="JADCSA010000003">
    <property type="protein sequence ID" value="MBE7323998.1"/>
    <property type="molecule type" value="Genomic_DNA"/>
</dbReference>
<organism evidence="1 2">
    <name type="scientific">Nocardioides malaquae</name>
    <dbReference type="NCBI Taxonomy" id="2773426"/>
    <lineage>
        <taxon>Bacteria</taxon>
        <taxon>Bacillati</taxon>
        <taxon>Actinomycetota</taxon>
        <taxon>Actinomycetes</taxon>
        <taxon>Propionibacteriales</taxon>
        <taxon>Nocardioidaceae</taxon>
        <taxon>Nocardioides</taxon>
    </lineage>
</organism>
<reference evidence="1 2" key="1">
    <citation type="submission" date="2020-10" db="EMBL/GenBank/DDBJ databases">
        <title>Nocardioides sp. isolated from sludge.</title>
        <authorList>
            <person name="Zhang X."/>
        </authorList>
    </citation>
    <scope>NUCLEOTIDE SEQUENCE [LARGE SCALE GENOMIC DNA]</scope>
    <source>
        <strain evidence="1 2">Y6</strain>
    </source>
</reference>
<evidence type="ECO:0000313" key="1">
    <source>
        <dbReference type="EMBL" id="MBE7323998.1"/>
    </source>
</evidence>
<keyword evidence="2" id="KW-1185">Reference proteome</keyword>
<dbReference type="RefSeq" id="WP_193637298.1">
    <property type="nucleotide sequence ID" value="NZ_JADCSA010000003.1"/>
</dbReference>